<feature type="compositionally biased region" description="Polar residues" evidence="1">
    <location>
        <begin position="221"/>
        <end position="234"/>
    </location>
</feature>
<dbReference type="GeneID" id="27346686"/>
<organism evidence="2 3">
    <name type="scientific">Cladophialophora immunda</name>
    <dbReference type="NCBI Taxonomy" id="569365"/>
    <lineage>
        <taxon>Eukaryota</taxon>
        <taxon>Fungi</taxon>
        <taxon>Dikarya</taxon>
        <taxon>Ascomycota</taxon>
        <taxon>Pezizomycotina</taxon>
        <taxon>Eurotiomycetes</taxon>
        <taxon>Chaetothyriomycetidae</taxon>
        <taxon>Chaetothyriales</taxon>
        <taxon>Herpotrichiellaceae</taxon>
        <taxon>Cladophialophora</taxon>
    </lineage>
</organism>
<accession>A0A0D2CVT7</accession>
<proteinExistence type="predicted"/>
<reference evidence="2 3" key="1">
    <citation type="submission" date="2015-01" db="EMBL/GenBank/DDBJ databases">
        <title>The Genome Sequence of Cladophialophora immunda CBS83496.</title>
        <authorList>
            <consortium name="The Broad Institute Genomics Platform"/>
            <person name="Cuomo C."/>
            <person name="de Hoog S."/>
            <person name="Gorbushina A."/>
            <person name="Stielow B."/>
            <person name="Teixiera M."/>
            <person name="Abouelleil A."/>
            <person name="Chapman S.B."/>
            <person name="Priest M."/>
            <person name="Young S.K."/>
            <person name="Wortman J."/>
            <person name="Nusbaum C."/>
            <person name="Birren B."/>
        </authorList>
    </citation>
    <scope>NUCLEOTIDE SEQUENCE [LARGE SCALE GENOMIC DNA]</scope>
    <source>
        <strain evidence="2 3">CBS 83496</strain>
    </source>
</reference>
<dbReference type="AlphaFoldDB" id="A0A0D2CVT7"/>
<dbReference type="OrthoDB" id="4926491at2759"/>
<feature type="compositionally biased region" description="Polar residues" evidence="1">
    <location>
        <begin position="189"/>
        <end position="199"/>
    </location>
</feature>
<dbReference type="Proteomes" id="UP000054466">
    <property type="component" value="Unassembled WGS sequence"/>
</dbReference>
<keyword evidence="3" id="KW-1185">Reference proteome</keyword>
<feature type="compositionally biased region" description="Basic and acidic residues" evidence="1">
    <location>
        <begin position="200"/>
        <end position="209"/>
    </location>
</feature>
<dbReference type="RefSeq" id="XP_016248000.1">
    <property type="nucleotide sequence ID" value="XM_016394581.1"/>
</dbReference>
<evidence type="ECO:0000256" key="1">
    <source>
        <dbReference type="SAM" id="MobiDB-lite"/>
    </source>
</evidence>
<protein>
    <submittedName>
        <fullName evidence="2">Uncharacterized protein</fullName>
    </submittedName>
</protein>
<dbReference type="VEuPathDB" id="FungiDB:PV07_07492"/>
<sequence length="384" mass="43789">MDKLLFVLQILYNSPVDIFLLNPPQNCVHPRPLQVRKDARDLFDREDSIVQKSLVRLKEIIGYQVLYTAEWHMLWAELGSLWPDMTTFVPACARVVEAWCDTLGRRLEDERFECWTEAFLERLKVVNVVKLSLQVAPDETRIRTAWSGPKPALFTISLPKTATLQKEAQTAASAFAEDFESMFDPPKPSGSTSSLQQEVNEQHPTRSREDEDDWAELESVADTTKSTSISTTANRVPYPGPLEPNADILPVLETLPRPEILFSTTTPYVMLVSLNAPNQITIHGTHEPSLRLLAEYLQRWIRTDPQDVRKIPYLRIRLNESIFGLGLFRDSLTVEPYDHHQSRHVVVNVSLVLAFIQGVLGYQRVHEASGAGRWEFRRDTPFAA</sequence>
<name>A0A0D2CVT7_9EURO</name>
<gene>
    <name evidence="2" type="ORF">PV07_07492</name>
</gene>
<evidence type="ECO:0000313" key="2">
    <source>
        <dbReference type="EMBL" id="KIW27784.1"/>
    </source>
</evidence>
<evidence type="ECO:0000313" key="3">
    <source>
        <dbReference type="Proteomes" id="UP000054466"/>
    </source>
</evidence>
<dbReference type="EMBL" id="KN847043">
    <property type="protein sequence ID" value="KIW27784.1"/>
    <property type="molecule type" value="Genomic_DNA"/>
</dbReference>
<feature type="region of interest" description="Disordered" evidence="1">
    <location>
        <begin position="180"/>
        <end position="238"/>
    </location>
</feature>
<dbReference type="HOGENOM" id="CLU_060776_0_0_1"/>